<evidence type="ECO:0000259" key="11">
    <source>
        <dbReference type="Pfam" id="PF02870"/>
    </source>
</evidence>
<dbReference type="PROSITE" id="PS00374">
    <property type="entry name" value="MGMT"/>
    <property type="match status" value="1"/>
</dbReference>
<comment type="caution">
    <text evidence="12">The sequence shown here is derived from an EMBL/GenBank/DDBJ whole genome shotgun (WGS) entry which is preliminary data.</text>
</comment>
<evidence type="ECO:0000256" key="3">
    <source>
        <dbReference type="ARBA" id="ARBA00022603"/>
    </source>
</evidence>
<evidence type="ECO:0000256" key="5">
    <source>
        <dbReference type="ARBA" id="ARBA00022763"/>
    </source>
</evidence>
<comment type="miscellaneous">
    <text evidence="8">This enzyme catalyzes only one turnover and therefore is not strictly catalytic. According to one definition, an enzyme is a biocatalyst that acts repeatedly and over many reaction cycles.</text>
</comment>
<dbReference type="InterPro" id="IPR001497">
    <property type="entry name" value="MethylDNA_cys_MeTrfase_AS"/>
</dbReference>
<dbReference type="InterPro" id="IPR023546">
    <property type="entry name" value="MGMT"/>
</dbReference>
<comment type="catalytic activity">
    <reaction evidence="7 8">
        <text>a 6-O-methyl-2'-deoxyguanosine in DNA + L-cysteinyl-[protein] = S-methyl-L-cysteinyl-[protein] + a 2'-deoxyguanosine in DNA</text>
        <dbReference type="Rhea" id="RHEA:24000"/>
        <dbReference type="Rhea" id="RHEA-COMP:10131"/>
        <dbReference type="Rhea" id="RHEA-COMP:10132"/>
        <dbReference type="Rhea" id="RHEA-COMP:11367"/>
        <dbReference type="Rhea" id="RHEA-COMP:11368"/>
        <dbReference type="ChEBI" id="CHEBI:29950"/>
        <dbReference type="ChEBI" id="CHEBI:82612"/>
        <dbReference type="ChEBI" id="CHEBI:85445"/>
        <dbReference type="ChEBI" id="CHEBI:85448"/>
        <dbReference type="EC" id="2.1.1.63"/>
    </reaction>
</comment>
<dbReference type="Proteomes" id="UP000654471">
    <property type="component" value="Unassembled WGS sequence"/>
</dbReference>
<feature type="compositionally biased region" description="Low complexity" evidence="9">
    <location>
        <begin position="34"/>
        <end position="50"/>
    </location>
</feature>
<evidence type="ECO:0000256" key="7">
    <source>
        <dbReference type="ARBA" id="ARBA00049348"/>
    </source>
</evidence>
<dbReference type="Pfam" id="PF02870">
    <property type="entry name" value="Methyltransf_1N"/>
    <property type="match status" value="1"/>
</dbReference>
<dbReference type="HAMAP" id="MF_00772">
    <property type="entry name" value="OGT"/>
    <property type="match status" value="1"/>
</dbReference>
<comment type="catalytic activity">
    <reaction evidence="1 8">
        <text>a 4-O-methyl-thymidine in DNA + L-cysteinyl-[protein] = a thymidine in DNA + S-methyl-L-cysteinyl-[protein]</text>
        <dbReference type="Rhea" id="RHEA:53428"/>
        <dbReference type="Rhea" id="RHEA-COMP:10131"/>
        <dbReference type="Rhea" id="RHEA-COMP:10132"/>
        <dbReference type="Rhea" id="RHEA-COMP:13555"/>
        <dbReference type="Rhea" id="RHEA-COMP:13556"/>
        <dbReference type="ChEBI" id="CHEBI:29950"/>
        <dbReference type="ChEBI" id="CHEBI:82612"/>
        <dbReference type="ChEBI" id="CHEBI:137386"/>
        <dbReference type="ChEBI" id="CHEBI:137387"/>
        <dbReference type="EC" id="2.1.1.63"/>
    </reaction>
</comment>
<dbReference type="SUPFAM" id="SSF53155">
    <property type="entry name" value="Methylated DNA-protein cysteine methyltransferase domain"/>
    <property type="match status" value="1"/>
</dbReference>
<evidence type="ECO:0000256" key="8">
    <source>
        <dbReference type="HAMAP-Rule" id="MF_00772"/>
    </source>
</evidence>
<dbReference type="InterPro" id="IPR008332">
    <property type="entry name" value="MethylG_MeTrfase_N"/>
</dbReference>
<dbReference type="EMBL" id="BMRP01000020">
    <property type="protein sequence ID" value="GGU79776.1"/>
    <property type="molecule type" value="Genomic_DNA"/>
</dbReference>
<dbReference type="CDD" id="cd06445">
    <property type="entry name" value="ATase"/>
    <property type="match status" value="1"/>
</dbReference>
<comment type="similarity">
    <text evidence="8">Belongs to the MGMT family.</text>
</comment>
<feature type="region of interest" description="Disordered" evidence="9">
    <location>
        <begin position="1"/>
        <end position="64"/>
    </location>
</feature>
<dbReference type="PANTHER" id="PTHR10815:SF5">
    <property type="entry name" value="METHYLATED-DNA--PROTEIN-CYSTEINE METHYLTRANSFERASE"/>
    <property type="match status" value="1"/>
</dbReference>
<dbReference type="SUPFAM" id="SSF46767">
    <property type="entry name" value="Methylated DNA-protein cysteine methyltransferase, C-terminal domain"/>
    <property type="match status" value="1"/>
</dbReference>
<dbReference type="InterPro" id="IPR014048">
    <property type="entry name" value="MethylDNA_cys_MeTrfase_DNA-bd"/>
</dbReference>
<dbReference type="Gene3D" id="1.10.10.10">
    <property type="entry name" value="Winged helix-like DNA-binding domain superfamily/Winged helix DNA-binding domain"/>
    <property type="match status" value="1"/>
</dbReference>
<comment type="function">
    <text evidence="8">Involved in the cellular defense against the biological effects of O6-methylguanine (O6-MeG) and O4-methylthymine (O4-MeT) in DNA. Repairs the methylated nucleobase in DNA by stoichiometrically transferring the methyl group to a cysteine residue in the enzyme. This is a suicide reaction: the enzyme is irreversibly inactivated.</text>
</comment>
<keyword evidence="2 8" id="KW-0963">Cytoplasm</keyword>
<feature type="active site" description="Nucleophile; methyl group acceptor" evidence="8">
    <location>
        <position position="181"/>
    </location>
</feature>
<keyword evidence="6 8" id="KW-0234">DNA repair</keyword>
<dbReference type="InterPro" id="IPR036631">
    <property type="entry name" value="MGMT_N_sf"/>
</dbReference>
<evidence type="ECO:0000256" key="2">
    <source>
        <dbReference type="ARBA" id="ARBA00022490"/>
    </source>
</evidence>
<protein>
    <recommendedName>
        <fullName evidence="8">Methylated-DNA--protein-cysteine methyltransferase</fullName>
        <ecNumber evidence="8">2.1.1.63</ecNumber>
    </recommendedName>
    <alternativeName>
        <fullName evidence="8">6-O-methylguanine-DNA methyltransferase</fullName>
        <shortName evidence="8">MGMT</shortName>
    </alternativeName>
    <alternativeName>
        <fullName evidence="8">O-6-methylguanine-DNA-alkyltransferase</fullName>
    </alternativeName>
</protein>
<evidence type="ECO:0000256" key="6">
    <source>
        <dbReference type="ARBA" id="ARBA00023204"/>
    </source>
</evidence>
<evidence type="ECO:0000256" key="9">
    <source>
        <dbReference type="SAM" id="MobiDB-lite"/>
    </source>
</evidence>
<proteinExistence type="inferred from homology"/>
<dbReference type="EC" id="2.1.1.63" evidence="8"/>
<keyword evidence="5 8" id="KW-0227">DNA damage</keyword>
<evidence type="ECO:0000259" key="10">
    <source>
        <dbReference type="Pfam" id="PF01035"/>
    </source>
</evidence>
<dbReference type="Gene3D" id="3.30.160.70">
    <property type="entry name" value="Methylated DNA-protein cysteine methyltransferase domain"/>
    <property type="match status" value="1"/>
</dbReference>
<sequence>MTPATPHPDRPTTARPATDPIDTDLTEADLSDSTGPAGTTDPAARTTPTDRITHTVLDDTPVGPLTLVAGGDALTGLYMTEQRHRPPQEAFGTPADPADPPFAAAITQLRAYFRGELTTFDLPLALHGTPFQRRVWAALRTIPYGETVSYGRLAERLGVPTAARAVGLANGRNPVGIIVPCHRVVGADGSLTGYGGGLDRKRRLLAFERTDDGLFPAAECG</sequence>
<keyword evidence="13" id="KW-1185">Reference proteome</keyword>
<evidence type="ECO:0000313" key="13">
    <source>
        <dbReference type="Proteomes" id="UP000654471"/>
    </source>
</evidence>
<dbReference type="Pfam" id="PF01035">
    <property type="entry name" value="DNA_binding_1"/>
    <property type="match status" value="1"/>
</dbReference>
<evidence type="ECO:0000256" key="4">
    <source>
        <dbReference type="ARBA" id="ARBA00022679"/>
    </source>
</evidence>
<comment type="subcellular location">
    <subcellularLocation>
        <location evidence="8">Cytoplasm</location>
    </subcellularLocation>
</comment>
<dbReference type="InterPro" id="IPR036217">
    <property type="entry name" value="MethylDNA_cys_MeTrfase_DNAb"/>
</dbReference>
<dbReference type="PANTHER" id="PTHR10815">
    <property type="entry name" value="METHYLATED-DNA--PROTEIN-CYSTEINE METHYLTRANSFERASE"/>
    <property type="match status" value="1"/>
</dbReference>
<organism evidence="12 13">
    <name type="scientific">Streptomyces albospinus</name>
    <dbReference type="NCBI Taxonomy" id="285515"/>
    <lineage>
        <taxon>Bacteria</taxon>
        <taxon>Bacillati</taxon>
        <taxon>Actinomycetota</taxon>
        <taxon>Actinomycetes</taxon>
        <taxon>Kitasatosporales</taxon>
        <taxon>Streptomycetaceae</taxon>
        <taxon>Streptomyces</taxon>
    </lineage>
</organism>
<evidence type="ECO:0000313" key="12">
    <source>
        <dbReference type="EMBL" id="GGU79776.1"/>
    </source>
</evidence>
<feature type="domain" description="Methylated-DNA-[protein]-cysteine S-methyltransferase DNA binding" evidence="10">
    <location>
        <begin position="130"/>
        <end position="209"/>
    </location>
</feature>
<keyword evidence="3 8" id="KW-0489">Methyltransferase</keyword>
<keyword evidence="4 8" id="KW-0808">Transferase</keyword>
<dbReference type="NCBIfam" id="TIGR00589">
    <property type="entry name" value="ogt"/>
    <property type="match status" value="1"/>
</dbReference>
<reference evidence="13" key="1">
    <citation type="journal article" date="2019" name="Int. J. Syst. Evol. Microbiol.">
        <title>The Global Catalogue of Microorganisms (GCM) 10K type strain sequencing project: providing services to taxonomists for standard genome sequencing and annotation.</title>
        <authorList>
            <consortium name="The Broad Institute Genomics Platform"/>
            <consortium name="The Broad Institute Genome Sequencing Center for Infectious Disease"/>
            <person name="Wu L."/>
            <person name="Ma J."/>
        </authorList>
    </citation>
    <scope>NUCLEOTIDE SEQUENCE [LARGE SCALE GENOMIC DNA]</scope>
    <source>
        <strain evidence="13">JCM 3399</strain>
    </source>
</reference>
<accession>A0ABQ2VF27</accession>
<feature type="compositionally biased region" description="Acidic residues" evidence="9">
    <location>
        <begin position="21"/>
        <end position="30"/>
    </location>
</feature>
<evidence type="ECO:0000256" key="1">
    <source>
        <dbReference type="ARBA" id="ARBA00001286"/>
    </source>
</evidence>
<gene>
    <name evidence="12" type="ORF">GCM10010211_52230</name>
</gene>
<name>A0ABQ2VF27_9ACTN</name>
<feature type="domain" description="Methylguanine DNA methyltransferase ribonuclease-like" evidence="11">
    <location>
        <begin position="59"/>
        <end position="126"/>
    </location>
</feature>
<dbReference type="InterPro" id="IPR036388">
    <property type="entry name" value="WH-like_DNA-bd_sf"/>
</dbReference>